<feature type="transmembrane region" description="Helical" evidence="1">
    <location>
        <begin position="122"/>
        <end position="144"/>
    </location>
</feature>
<organism evidence="2 3">
    <name type="scientific">Pseudoduganella violacea</name>
    <dbReference type="NCBI Taxonomy" id="1715466"/>
    <lineage>
        <taxon>Bacteria</taxon>
        <taxon>Pseudomonadati</taxon>
        <taxon>Pseudomonadota</taxon>
        <taxon>Betaproteobacteria</taxon>
        <taxon>Burkholderiales</taxon>
        <taxon>Oxalobacteraceae</taxon>
        <taxon>Telluria group</taxon>
        <taxon>Pseudoduganella</taxon>
    </lineage>
</organism>
<keyword evidence="1" id="KW-0812">Transmembrane</keyword>
<gene>
    <name evidence="2" type="ORF">FHS03_002601</name>
</gene>
<reference evidence="2 3" key="1">
    <citation type="submission" date="2020-08" db="EMBL/GenBank/DDBJ databases">
        <title>Genomic Encyclopedia of Type Strains, Phase III (KMG-III): the genomes of soil and plant-associated and newly described type strains.</title>
        <authorList>
            <person name="Whitman W."/>
        </authorList>
    </citation>
    <scope>NUCLEOTIDE SEQUENCE [LARGE SCALE GENOMIC DNA]</scope>
    <source>
        <strain evidence="2 3">CECT 8897</strain>
    </source>
</reference>
<feature type="transmembrane region" description="Helical" evidence="1">
    <location>
        <begin position="164"/>
        <end position="192"/>
    </location>
</feature>
<name>A0A7W5BAF3_9BURK</name>
<feature type="transmembrane region" description="Helical" evidence="1">
    <location>
        <begin position="247"/>
        <end position="267"/>
    </location>
</feature>
<feature type="transmembrane region" description="Helical" evidence="1">
    <location>
        <begin position="213"/>
        <end position="235"/>
    </location>
</feature>
<feature type="transmembrane region" description="Helical" evidence="1">
    <location>
        <begin position="79"/>
        <end position="101"/>
    </location>
</feature>
<proteinExistence type="predicted"/>
<keyword evidence="1" id="KW-1133">Transmembrane helix</keyword>
<dbReference type="EMBL" id="JACHXD010000006">
    <property type="protein sequence ID" value="MBB3119549.1"/>
    <property type="molecule type" value="Genomic_DNA"/>
</dbReference>
<comment type="caution">
    <text evidence="2">The sequence shown here is derived from an EMBL/GenBank/DDBJ whole genome shotgun (WGS) entry which is preliminary data.</text>
</comment>
<keyword evidence="1" id="KW-0472">Membrane</keyword>
<sequence length="306" mass="31890">MKTHLIQAARAALQWRLLVLWCGVTLLPSLVLALPVWQYLNVLSHSVLAPELATSLNHPALADLIHGFREQGGGVRNGALLSAVLALLLSPLLCGSVITAARSHQVLGFRALWSGGLAEYPRLLRTLIWAIVPVGLALGAAQGLHALAESHGEKAVLASSAENAALLATIAGIVLLAFANLTLDAGRAALAIDKRRNSAVKAWWRGLKLLARYPGTVLGLYLALSLGGLLLAALLGIARVNAPTGQVIGFIGGLLLTQAIVLVLAWMRSARLFALIALAQADNARHGGGVAKAAKVKAPAIESIDA</sequence>
<dbReference type="Proteomes" id="UP000541535">
    <property type="component" value="Unassembled WGS sequence"/>
</dbReference>
<accession>A0A7W5BAF3</accession>
<evidence type="ECO:0008006" key="4">
    <source>
        <dbReference type="Google" id="ProtNLM"/>
    </source>
</evidence>
<dbReference type="RefSeq" id="WP_183441369.1">
    <property type="nucleotide sequence ID" value="NZ_JACHXD010000006.1"/>
</dbReference>
<keyword evidence="3" id="KW-1185">Reference proteome</keyword>
<evidence type="ECO:0000256" key="1">
    <source>
        <dbReference type="SAM" id="Phobius"/>
    </source>
</evidence>
<evidence type="ECO:0000313" key="2">
    <source>
        <dbReference type="EMBL" id="MBB3119549.1"/>
    </source>
</evidence>
<evidence type="ECO:0000313" key="3">
    <source>
        <dbReference type="Proteomes" id="UP000541535"/>
    </source>
</evidence>
<dbReference type="AlphaFoldDB" id="A0A7W5BAF3"/>
<protein>
    <recommendedName>
        <fullName evidence="4">YihY/virulence factor BrkB family protein</fullName>
    </recommendedName>
</protein>